<dbReference type="EMBL" id="JAPFFK010000002">
    <property type="protein sequence ID" value="KAJ6775142.1"/>
    <property type="molecule type" value="Genomic_DNA"/>
</dbReference>
<gene>
    <name evidence="2" type="ORF">OIU79_018343</name>
</gene>
<protein>
    <submittedName>
        <fullName evidence="2">Uncharacterized protein</fullName>
    </submittedName>
</protein>
<accession>A0A9Q0WX43</accession>
<reference evidence="2" key="2">
    <citation type="journal article" date="2023" name="Int. J. Mol. Sci.">
        <title>De Novo Assembly and Annotation of 11 Diverse Shrub Willow (Salix) Genomes Reveals Novel Gene Organization in Sex-Linked Regions.</title>
        <authorList>
            <person name="Hyden B."/>
            <person name="Feng K."/>
            <person name="Yates T.B."/>
            <person name="Jawdy S."/>
            <person name="Cereghino C."/>
            <person name="Smart L.B."/>
            <person name="Muchero W."/>
        </authorList>
    </citation>
    <scope>NUCLEOTIDE SEQUENCE</scope>
    <source>
        <tissue evidence="2">Shoot tip</tissue>
    </source>
</reference>
<name>A0A9Q0WX43_SALPP</name>
<evidence type="ECO:0000313" key="3">
    <source>
        <dbReference type="Proteomes" id="UP001151532"/>
    </source>
</evidence>
<evidence type="ECO:0000256" key="1">
    <source>
        <dbReference type="SAM" id="MobiDB-lite"/>
    </source>
</evidence>
<sequence>MAKLLGIPPTSFLPLLACAAHTFPESYSVEITDLTRLKVSEDKATWGATTRELTQRPESTVEASNSSHSGMVEIKFRTKDLIECIGKLDQRLINLKAKLKEARSTAPYGMVDSHQQQIETGEKRRILSVYTDSHQL</sequence>
<keyword evidence="3" id="KW-1185">Reference proteome</keyword>
<feature type="region of interest" description="Disordered" evidence="1">
    <location>
        <begin position="47"/>
        <end position="68"/>
    </location>
</feature>
<evidence type="ECO:0000313" key="2">
    <source>
        <dbReference type="EMBL" id="KAJ6775142.1"/>
    </source>
</evidence>
<dbReference type="Proteomes" id="UP001151532">
    <property type="component" value="Chromosome 5"/>
</dbReference>
<comment type="caution">
    <text evidence="2">The sequence shown here is derived from an EMBL/GenBank/DDBJ whole genome shotgun (WGS) entry which is preliminary data.</text>
</comment>
<dbReference type="OrthoDB" id="849160at2759"/>
<reference evidence="2" key="1">
    <citation type="submission" date="2022-11" db="EMBL/GenBank/DDBJ databases">
        <authorList>
            <person name="Hyden B.L."/>
            <person name="Feng K."/>
            <person name="Yates T."/>
            <person name="Jawdy S."/>
            <person name="Smart L.B."/>
            <person name="Muchero W."/>
        </authorList>
    </citation>
    <scope>NUCLEOTIDE SEQUENCE</scope>
    <source>
        <tissue evidence="2">Shoot tip</tissue>
    </source>
</reference>
<organism evidence="2 3">
    <name type="scientific">Salix purpurea</name>
    <name type="common">Purple osier willow</name>
    <dbReference type="NCBI Taxonomy" id="77065"/>
    <lineage>
        <taxon>Eukaryota</taxon>
        <taxon>Viridiplantae</taxon>
        <taxon>Streptophyta</taxon>
        <taxon>Embryophyta</taxon>
        <taxon>Tracheophyta</taxon>
        <taxon>Spermatophyta</taxon>
        <taxon>Magnoliopsida</taxon>
        <taxon>eudicotyledons</taxon>
        <taxon>Gunneridae</taxon>
        <taxon>Pentapetalae</taxon>
        <taxon>rosids</taxon>
        <taxon>fabids</taxon>
        <taxon>Malpighiales</taxon>
        <taxon>Salicaceae</taxon>
        <taxon>Saliceae</taxon>
        <taxon>Salix</taxon>
    </lineage>
</organism>
<dbReference type="AlphaFoldDB" id="A0A9Q0WX43"/>
<proteinExistence type="predicted"/>